<sequence>MTTGIRAAHPEDRDALGALKLRSSLAWGDHVEELRAMPEAREVPAAHLPHVTVAESAGQIVGFATVLPGDAADRAELEDLFVAPEAWRKGIGSLLLAEAERRAKALGAGTLEVVAGERARPFYEASGFRFAGTVQTDLAPAVRLQKDIR</sequence>
<dbReference type="GO" id="GO:0016747">
    <property type="term" value="F:acyltransferase activity, transferring groups other than amino-acyl groups"/>
    <property type="evidence" value="ECO:0007669"/>
    <property type="project" value="InterPro"/>
</dbReference>
<evidence type="ECO:0000259" key="3">
    <source>
        <dbReference type="PROSITE" id="PS51186"/>
    </source>
</evidence>
<accession>A0A9X1AD36</accession>
<feature type="domain" description="N-acetyltransferase" evidence="3">
    <location>
        <begin position="3"/>
        <end position="149"/>
    </location>
</feature>
<dbReference type="InterPro" id="IPR050832">
    <property type="entry name" value="Bact_Acetyltransf"/>
</dbReference>
<dbReference type="PROSITE" id="PS51186">
    <property type="entry name" value="GNAT"/>
    <property type="match status" value="1"/>
</dbReference>
<dbReference type="Pfam" id="PF00583">
    <property type="entry name" value="Acetyltransf_1"/>
    <property type="match status" value="1"/>
</dbReference>
<evidence type="ECO:0000313" key="5">
    <source>
        <dbReference type="Proteomes" id="UP001138921"/>
    </source>
</evidence>
<proteinExistence type="predicted"/>
<gene>
    <name evidence="4" type="ORF">J1C56_18425</name>
</gene>
<dbReference type="InterPro" id="IPR000182">
    <property type="entry name" value="GNAT_dom"/>
</dbReference>
<name>A0A9X1AD36_9HYPH</name>
<dbReference type="Proteomes" id="UP001138921">
    <property type="component" value="Unassembled WGS sequence"/>
</dbReference>
<keyword evidence="5" id="KW-1185">Reference proteome</keyword>
<dbReference type="AlphaFoldDB" id="A0A9X1AD36"/>
<evidence type="ECO:0000256" key="1">
    <source>
        <dbReference type="ARBA" id="ARBA00022679"/>
    </source>
</evidence>
<keyword evidence="1" id="KW-0808">Transferase</keyword>
<reference evidence="4" key="1">
    <citation type="journal article" date="2021" name="Microorganisms">
        <title>Phylogenomic Reconstruction and Metabolic Potential of the Genus Aminobacter.</title>
        <authorList>
            <person name="Artuso I."/>
            <person name="Turrini P."/>
            <person name="Pirolo M."/>
            <person name="Lugli G.A."/>
            <person name="Ventura M."/>
            <person name="Visca P."/>
        </authorList>
    </citation>
    <scope>NUCLEOTIDE SEQUENCE</scope>
    <source>
        <strain evidence="4">LMG 26462</strain>
    </source>
</reference>
<keyword evidence="2" id="KW-0012">Acyltransferase</keyword>
<dbReference type="CDD" id="cd04301">
    <property type="entry name" value="NAT_SF"/>
    <property type="match status" value="1"/>
</dbReference>
<dbReference type="Gene3D" id="3.40.630.30">
    <property type="match status" value="1"/>
</dbReference>
<reference evidence="4" key="2">
    <citation type="submission" date="2021-03" db="EMBL/GenBank/DDBJ databases">
        <authorList>
            <person name="Artuso I."/>
            <person name="Turrini P."/>
            <person name="Pirolo M."/>
            <person name="Lugli G.A."/>
            <person name="Ventura M."/>
            <person name="Visca P."/>
        </authorList>
    </citation>
    <scope>NUCLEOTIDE SEQUENCE</scope>
    <source>
        <strain evidence="4">LMG 26462</strain>
    </source>
</reference>
<evidence type="ECO:0000313" key="4">
    <source>
        <dbReference type="EMBL" id="MBT1157572.1"/>
    </source>
</evidence>
<organism evidence="4 5">
    <name type="scientific">Aminobacter anthyllidis</name>
    <dbReference type="NCBI Taxonomy" id="1035067"/>
    <lineage>
        <taxon>Bacteria</taxon>
        <taxon>Pseudomonadati</taxon>
        <taxon>Pseudomonadota</taxon>
        <taxon>Alphaproteobacteria</taxon>
        <taxon>Hyphomicrobiales</taxon>
        <taxon>Phyllobacteriaceae</taxon>
        <taxon>Aminobacter</taxon>
    </lineage>
</organism>
<dbReference type="SUPFAM" id="SSF55729">
    <property type="entry name" value="Acyl-CoA N-acyltransferases (Nat)"/>
    <property type="match status" value="1"/>
</dbReference>
<evidence type="ECO:0000256" key="2">
    <source>
        <dbReference type="ARBA" id="ARBA00023315"/>
    </source>
</evidence>
<dbReference type="PANTHER" id="PTHR43877">
    <property type="entry name" value="AMINOALKYLPHOSPHONATE N-ACETYLTRANSFERASE-RELATED-RELATED"/>
    <property type="match status" value="1"/>
</dbReference>
<dbReference type="EMBL" id="JAFLWW010000005">
    <property type="protein sequence ID" value="MBT1157572.1"/>
    <property type="molecule type" value="Genomic_DNA"/>
</dbReference>
<protein>
    <submittedName>
        <fullName evidence="4">GNAT family N-acetyltransferase</fullName>
    </submittedName>
</protein>
<comment type="caution">
    <text evidence="4">The sequence shown here is derived from an EMBL/GenBank/DDBJ whole genome shotgun (WGS) entry which is preliminary data.</text>
</comment>
<dbReference type="InterPro" id="IPR016181">
    <property type="entry name" value="Acyl_CoA_acyltransferase"/>
</dbReference>
<dbReference type="RefSeq" id="WP_214391513.1">
    <property type="nucleotide sequence ID" value="NZ_JAFLWW010000005.1"/>
</dbReference>